<feature type="region of interest" description="Disordered" evidence="1">
    <location>
        <begin position="45"/>
        <end position="77"/>
    </location>
</feature>
<keyword evidence="4" id="KW-1185">Reference proteome</keyword>
<feature type="chain" id="PRO_5013903442" description="Non-specific serine/threonine protein kinase" evidence="2">
    <location>
        <begin position="25"/>
        <end position="77"/>
    </location>
</feature>
<sequence>MKKINHKTFLLLFLLFLYLQTSSSLGNEKLLPRKLMVSSNSLSVNKGKLSGSMVEPEKAVENGLRKRPPSSSNPTQN</sequence>
<proteinExistence type="predicted"/>
<evidence type="ECO:0000313" key="3">
    <source>
        <dbReference type="EMBL" id="PIN18967.1"/>
    </source>
</evidence>
<gene>
    <name evidence="3" type="ORF">CDL12_08370</name>
</gene>
<evidence type="ECO:0000313" key="4">
    <source>
        <dbReference type="Proteomes" id="UP000231279"/>
    </source>
</evidence>
<keyword evidence="2" id="KW-0732">Signal</keyword>
<accession>A0A2G9HN62</accession>
<reference evidence="4" key="1">
    <citation type="journal article" date="2018" name="Gigascience">
        <title>Genome assembly of the Pink Ipe (Handroanthus impetiginosus, Bignoniaceae), a highly valued, ecologically keystone Neotropical timber forest tree.</title>
        <authorList>
            <person name="Silva-Junior O.B."/>
            <person name="Grattapaglia D."/>
            <person name="Novaes E."/>
            <person name="Collevatti R.G."/>
        </authorList>
    </citation>
    <scope>NUCLEOTIDE SEQUENCE [LARGE SCALE GENOMIC DNA]</scope>
    <source>
        <strain evidence="4">cv. UFG-1</strain>
    </source>
</reference>
<name>A0A2G9HN62_9LAMI</name>
<evidence type="ECO:0008006" key="5">
    <source>
        <dbReference type="Google" id="ProtNLM"/>
    </source>
</evidence>
<evidence type="ECO:0000256" key="1">
    <source>
        <dbReference type="SAM" id="MobiDB-lite"/>
    </source>
</evidence>
<organism evidence="3 4">
    <name type="scientific">Handroanthus impetiginosus</name>
    <dbReference type="NCBI Taxonomy" id="429701"/>
    <lineage>
        <taxon>Eukaryota</taxon>
        <taxon>Viridiplantae</taxon>
        <taxon>Streptophyta</taxon>
        <taxon>Embryophyta</taxon>
        <taxon>Tracheophyta</taxon>
        <taxon>Spermatophyta</taxon>
        <taxon>Magnoliopsida</taxon>
        <taxon>eudicotyledons</taxon>
        <taxon>Gunneridae</taxon>
        <taxon>Pentapetalae</taxon>
        <taxon>asterids</taxon>
        <taxon>lamiids</taxon>
        <taxon>Lamiales</taxon>
        <taxon>Bignoniaceae</taxon>
        <taxon>Crescentiina</taxon>
        <taxon>Tabebuia alliance</taxon>
        <taxon>Handroanthus</taxon>
    </lineage>
</organism>
<dbReference type="AlphaFoldDB" id="A0A2G9HN62"/>
<evidence type="ECO:0000256" key="2">
    <source>
        <dbReference type="SAM" id="SignalP"/>
    </source>
</evidence>
<dbReference type="Proteomes" id="UP000231279">
    <property type="component" value="Unassembled WGS sequence"/>
</dbReference>
<feature type="signal peptide" evidence="2">
    <location>
        <begin position="1"/>
        <end position="24"/>
    </location>
</feature>
<comment type="caution">
    <text evidence="3">The sequence shown here is derived from an EMBL/GenBank/DDBJ whole genome shotgun (WGS) entry which is preliminary data.</text>
</comment>
<feature type="compositionally biased region" description="Basic and acidic residues" evidence="1">
    <location>
        <begin position="55"/>
        <end position="64"/>
    </location>
</feature>
<dbReference type="OrthoDB" id="994652at2759"/>
<dbReference type="EMBL" id="NKXS01001368">
    <property type="protein sequence ID" value="PIN18967.1"/>
    <property type="molecule type" value="Genomic_DNA"/>
</dbReference>
<protein>
    <recommendedName>
        <fullName evidence="5">Non-specific serine/threonine protein kinase</fullName>
    </recommendedName>
</protein>